<keyword evidence="3" id="KW-1185">Reference proteome</keyword>
<name>A0A9W9I0Y9_9EURO</name>
<evidence type="ECO:0000313" key="3">
    <source>
        <dbReference type="Proteomes" id="UP001146351"/>
    </source>
</evidence>
<dbReference type="Proteomes" id="UP001146351">
    <property type="component" value="Unassembled WGS sequence"/>
</dbReference>
<dbReference type="EMBL" id="JAPQKO010000005">
    <property type="protein sequence ID" value="KAJ5161142.1"/>
    <property type="molecule type" value="Genomic_DNA"/>
</dbReference>
<evidence type="ECO:0000256" key="1">
    <source>
        <dbReference type="SAM" id="MobiDB-lite"/>
    </source>
</evidence>
<accession>A0A9W9I0Y9</accession>
<reference evidence="2" key="2">
    <citation type="journal article" date="2023" name="IMA Fungus">
        <title>Comparative genomic study of the Penicillium genus elucidates a diverse pangenome and 15 lateral gene transfer events.</title>
        <authorList>
            <person name="Petersen C."/>
            <person name="Sorensen T."/>
            <person name="Nielsen M.R."/>
            <person name="Sondergaard T.E."/>
            <person name="Sorensen J.L."/>
            <person name="Fitzpatrick D.A."/>
            <person name="Frisvad J.C."/>
            <person name="Nielsen K.L."/>
        </authorList>
    </citation>
    <scope>NUCLEOTIDE SEQUENCE</scope>
    <source>
        <strain evidence="2">IBT 21917</strain>
    </source>
</reference>
<gene>
    <name evidence="2" type="ORF">N7492_006534</name>
</gene>
<evidence type="ECO:0000313" key="2">
    <source>
        <dbReference type="EMBL" id="KAJ5161142.1"/>
    </source>
</evidence>
<dbReference type="AlphaFoldDB" id="A0A9W9I0Y9"/>
<organism evidence="2 3">
    <name type="scientific">Penicillium capsulatum</name>
    <dbReference type="NCBI Taxonomy" id="69766"/>
    <lineage>
        <taxon>Eukaryota</taxon>
        <taxon>Fungi</taxon>
        <taxon>Dikarya</taxon>
        <taxon>Ascomycota</taxon>
        <taxon>Pezizomycotina</taxon>
        <taxon>Eurotiomycetes</taxon>
        <taxon>Eurotiomycetidae</taxon>
        <taxon>Eurotiales</taxon>
        <taxon>Aspergillaceae</taxon>
        <taxon>Penicillium</taxon>
    </lineage>
</organism>
<comment type="caution">
    <text evidence="2">The sequence shown here is derived from an EMBL/GenBank/DDBJ whole genome shotgun (WGS) entry which is preliminary data.</text>
</comment>
<feature type="region of interest" description="Disordered" evidence="1">
    <location>
        <begin position="1"/>
        <end position="24"/>
    </location>
</feature>
<reference evidence="2" key="1">
    <citation type="submission" date="2022-11" db="EMBL/GenBank/DDBJ databases">
        <authorList>
            <person name="Petersen C."/>
        </authorList>
    </citation>
    <scope>NUCLEOTIDE SEQUENCE</scope>
    <source>
        <strain evidence="2">IBT 21917</strain>
    </source>
</reference>
<feature type="compositionally biased region" description="Polar residues" evidence="1">
    <location>
        <begin position="89"/>
        <end position="104"/>
    </location>
</feature>
<sequence>MYTTPEKFQAGHTELHHSHPNPFEPDLIKNRANLIQQWSDLIQYQSSLNQALREVQLCRARVEQCYVKIEQHCRGLDKYKQDLQRQVAQHQGSVKSLNDSQGQAQIDGWMP</sequence>
<protein>
    <submittedName>
        <fullName evidence="2">Uncharacterized protein</fullName>
    </submittedName>
</protein>
<feature type="region of interest" description="Disordered" evidence="1">
    <location>
        <begin position="89"/>
        <end position="111"/>
    </location>
</feature>
<proteinExistence type="predicted"/>